<dbReference type="RefSeq" id="WP_126462034.1">
    <property type="nucleotide sequence ID" value="NZ_AP018721.1"/>
</dbReference>
<dbReference type="Proteomes" id="UP000295135">
    <property type="component" value="Unassembled WGS sequence"/>
</dbReference>
<sequence>MKRSLIAAGVLAAFANAIPAQAGNWVDAIGTEPADAPKFRFFGFVQPTYTYYLADRMSGGNAQINGQYQPNNLVGPNFDSVNQVQLLRAQFGARGNLTDKINYFLLTDVGRNATTVQHPFMVTDASLTFNFIPGARIRAGLFKLPTGEEALVPNPTHHSYVYYSAVTSALVQETFFKDVAGTPSGCTVLAGNISLDCGQAATGNNAFRDWGVQVFDSFLKDNWEFAYAAMLSNGNEIESIGDNDDNKDLTLRGQVSYIFGGKGANREDVYAFAWRQDGKRSYGTTERDRIREGVGFRYNKSGLRISGEYIRGEGMIAGGPNPPTIAQKPTGLTPPYNLNIALDGKARGWYLESGWKFHPSWEIEARYDEFDRSHDDPAAQRIFKTWTLGAQYFLNKNTRVTLNYEWRDQEVPHVNAITNAAQRTNALVVADNTADRLSLQLTYWW</sequence>
<dbReference type="SUPFAM" id="SSF56935">
    <property type="entry name" value="Porins"/>
    <property type="match status" value="1"/>
</dbReference>
<proteinExistence type="predicted"/>
<organism evidence="2 3">
    <name type="scientific">Sulfuritortus calidifontis</name>
    <dbReference type="NCBI Taxonomy" id="1914471"/>
    <lineage>
        <taxon>Bacteria</taxon>
        <taxon>Pseudomonadati</taxon>
        <taxon>Pseudomonadota</taxon>
        <taxon>Betaproteobacteria</taxon>
        <taxon>Nitrosomonadales</taxon>
        <taxon>Thiobacillaceae</taxon>
        <taxon>Sulfuritortus</taxon>
    </lineage>
</organism>
<evidence type="ECO:0000256" key="1">
    <source>
        <dbReference type="SAM" id="SignalP"/>
    </source>
</evidence>
<feature type="signal peptide" evidence="1">
    <location>
        <begin position="1"/>
        <end position="22"/>
    </location>
</feature>
<evidence type="ECO:0000313" key="3">
    <source>
        <dbReference type="Proteomes" id="UP000295135"/>
    </source>
</evidence>
<accession>A0A4V2UQW2</accession>
<dbReference type="InterPro" id="IPR023614">
    <property type="entry name" value="Porin_dom_sf"/>
</dbReference>
<dbReference type="Pfam" id="PF07396">
    <property type="entry name" value="Porin_O_P"/>
    <property type="match status" value="1"/>
</dbReference>
<dbReference type="InterPro" id="IPR010870">
    <property type="entry name" value="Porin_O/P"/>
</dbReference>
<dbReference type="EMBL" id="SLZY01000003">
    <property type="protein sequence ID" value="TCS72967.1"/>
    <property type="molecule type" value="Genomic_DNA"/>
</dbReference>
<dbReference type="AlphaFoldDB" id="A0A4V2UQW2"/>
<evidence type="ECO:0000313" key="2">
    <source>
        <dbReference type="EMBL" id="TCS72967.1"/>
    </source>
</evidence>
<reference evidence="2 3" key="1">
    <citation type="submission" date="2019-03" db="EMBL/GenBank/DDBJ databases">
        <title>Genomic Encyclopedia of Type Strains, Phase IV (KMG-IV): sequencing the most valuable type-strain genomes for metagenomic binning, comparative biology and taxonomic classification.</title>
        <authorList>
            <person name="Goeker M."/>
        </authorList>
    </citation>
    <scope>NUCLEOTIDE SEQUENCE [LARGE SCALE GENOMIC DNA]</scope>
    <source>
        <strain evidence="2 3">DSM 103923</strain>
    </source>
</reference>
<keyword evidence="3" id="KW-1185">Reference proteome</keyword>
<dbReference type="OrthoDB" id="5291529at2"/>
<name>A0A4V2UQW2_9PROT</name>
<protein>
    <submittedName>
        <fullName evidence="2">Phosphate-selective porin O/P</fullName>
    </submittedName>
</protein>
<feature type="chain" id="PRO_5020708200" evidence="1">
    <location>
        <begin position="23"/>
        <end position="445"/>
    </location>
</feature>
<comment type="caution">
    <text evidence="2">The sequence shown here is derived from an EMBL/GenBank/DDBJ whole genome shotgun (WGS) entry which is preliminary data.</text>
</comment>
<gene>
    <name evidence="2" type="ORF">EDC61_10389</name>
</gene>
<dbReference type="Gene3D" id="2.40.160.10">
    <property type="entry name" value="Porin"/>
    <property type="match status" value="1"/>
</dbReference>
<keyword evidence="1" id="KW-0732">Signal</keyword>